<proteinExistence type="predicted"/>
<evidence type="ECO:0000313" key="2">
    <source>
        <dbReference type="EMBL" id="MDL9978753.1"/>
    </source>
</evidence>
<dbReference type="InterPro" id="IPR010093">
    <property type="entry name" value="SinI_DNA-bd"/>
</dbReference>
<organism evidence="2 3">
    <name type="scientific">Microbacterium candidum</name>
    <dbReference type="NCBI Taxonomy" id="3041922"/>
    <lineage>
        <taxon>Bacteria</taxon>
        <taxon>Bacillati</taxon>
        <taxon>Actinomycetota</taxon>
        <taxon>Actinomycetes</taxon>
        <taxon>Micrococcales</taxon>
        <taxon>Microbacteriaceae</taxon>
        <taxon>Microbacterium</taxon>
    </lineage>
</organism>
<evidence type="ECO:0000259" key="1">
    <source>
        <dbReference type="Pfam" id="PF12728"/>
    </source>
</evidence>
<dbReference type="EMBL" id="JASXSZ010000001">
    <property type="protein sequence ID" value="MDL9978753.1"/>
    <property type="molecule type" value="Genomic_DNA"/>
</dbReference>
<dbReference type="RefSeq" id="WP_286287441.1">
    <property type="nucleotide sequence ID" value="NZ_JASXSZ010000001.1"/>
</dbReference>
<dbReference type="Pfam" id="PF12728">
    <property type="entry name" value="HTH_17"/>
    <property type="match status" value="1"/>
</dbReference>
<dbReference type="Proteomes" id="UP001235064">
    <property type="component" value="Unassembled WGS sequence"/>
</dbReference>
<keyword evidence="3" id="KW-1185">Reference proteome</keyword>
<dbReference type="NCBIfam" id="TIGR01764">
    <property type="entry name" value="excise"/>
    <property type="match status" value="1"/>
</dbReference>
<feature type="domain" description="Helix-turn-helix" evidence="1">
    <location>
        <begin position="10"/>
        <end position="61"/>
    </location>
</feature>
<dbReference type="InterPro" id="IPR009061">
    <property type="entry name" value="DNA-bd_dom_put_sf"/>
</dbReference>
<evidence type="ECO:0000313" key="3">
    <source>
        <dbReference type="Proteomes" id="UP001235064"/>
    </source>
</evidence>
<gene>
    <name evidence="2" type="ORF">QSV35_05385</name>
</gene>
<reference evidence="2 3" key="1">
    <citation type="submission" date="2023-06" db="EMBL/GenBank/DDBJ databases">
        <title>Microbacterium sp. nov., isolated from a waste landfill.</title>
        <authorList>
            <person name="Wen W."/>
        </authorList>
    </citation>
    <scope>NUCLEOTIDE SEQUENCE [LARGE SCALE GENOMIC DNA]</scope>
    <source>
        <strain evidence="2 3">ASV49</strain>
    </source>
</reference>
<dbReference type="Gene3D" id="1.10.1660.10">
    <property type="match status" value="1"/>
</dbReference>
<protein>
    <submittedName>
        <fullName evidence="2">Helix-turn-helix domain-containing protein</fullName>
    </submittedName>
</protein>
<name>A0ABT7MWD2_9MICO</name>
<accession>A0ABT7MWD2</accession>
<dbReference type="InterPro" id="IPR041657">
    <property type="entry name" value="HTH_17"/>
</dbReference>
<dbReference type="SUPFAM" id="SSF46955">
    <property type="entry name" value="Putative DNA-binding domain"/>
    <property type="match status" value="1"/>
</dbReference>
<comment type="caution">
    <text evidence="2">The sequence shown here is derived from an EMBL/GenBank/DDBJ whole genome shotgun (WGS) entry which is preliminary data.</text>
</comment>
<sequence length="1320" mass="145964">MSSGEGLPDFLSVGETARLLGVHENTVRNWVKSGALLTARLPGAKQHRFAREEVMRLLRERGESASSVGPQLRTDGPELVTAVELHAWAARTDAKTVFPELMRRLLANTPGVTNIRIRTGEGVAAPGWDGEATSTGSSFLPAGELRFEFGTDANTKGKAQKDYDKRLAEPTRSNEVFVFCTPRNWANSATWAADRKSEGEFAGVVTIDAQVLEGWLRAVPSVHYWISERLGYRPQDARSPERWWDSFVGRVTLDIPPAFFLAGRLKQADELTAALTAAEGMGSSIAVRAGWSDDALAFVIAAMTPSLTLASRAVVVTAVEAWHRLVDSAEPLVLIPLIKEIPDLKVAFDRGHRVVLIADSGDVVRRERAIELPKLDRVVAAEVLKDLSVDSHEAERIVALARRSMPALFRYLARDSRLQMPEWARDTDKTSILSPLALVGSWDAREGDSSIIEMMTGSSIERVERLLRSLADRPEAPFVKSGGRWRLADPQEAAYVLFRDLSEADFARWQDAIMRVLLDEDPFAGMDAVARVTASATGAAPMYSDTLKKHLALGLALAGAASDDVPPELHMQARVNRVVRALFERAREEKSGAVWATIAPSLPSLAEAAPEIFEDAIQDDLEQPNPLLRTLFTDETDRGLFGSSSPHPNLLWALESLTWSPEHFGRATDLLASLAAIDPGGRLSNRPIESLERAVLGWIPNSGGSVEDKIAVIERTLQRVPDVGWKVILGVWPSRHSTAFEPHRPTFRDWAPVRSNITYAEWGRYIHGLVVLAVEAAGERADRWVELIPGLDNLAKPDREQVLASLRARISGAGWREDERYGLWESLTAEADRHEEYSDADWAMPAEDVALYRDVAAELAPTTDPRRYSKLFSWRGVVPGKKRGDEGFDEDLLALQRAAVTEVLAEGMAAIEELVLDVDTPTVVGLRLAELPSVGDDAILRWLSSSESKLREAALSFVSYRLQNIGGVERMVAMLASEEVNDPEARDRLMGAIPATKQYWEAVAELGGDLESAYWRRVAHYRVATEDRVDGVRLLLQHGRPWAAAGLLCDMVMQQLEPAVEQLKSTLTALITGSSPIDDPSMSSFYVGTLLEYMEHELPDDEDLPRYEFAFFDLLHDHKPSRALYRLLCADPNEFVDLVSRVYRAGNEPKRALSPRDQAMGHLAWSVLREWDVLPGLREDGTVDEAHLTDWVRQARLALSDSGRGPVGDEQIGQVLASSPTGSDGVWPVEAVRELVESIGNARVDTGLQIGKTNKRGITTRGVYDGGDQERELEEHYRQMASKIASQWPRTARVLRGIAESYQAEARRHDADAEWRGDDG</sequence>